<dbReference type="SUPFAM" id="SSF103481">
    <property type="entry name" value="Multidrug resistance efflux transporter EmrE"/>
    <property type="match status" value="1"/>
</dbReference>
<evidence type="ECO:0000256" key="1">
    <source>
        <dbReference type="ARBA" id="ARBA00004141"/>
    </source>
</evidence>
<feature type="transmembrane region" description="Helical" evidence="7">
    <location>
        <begin position="388"/>
        <end position="413"/>
    </location>
</feature>
<comment type="subcellular location">
    <subcellularLocation>
        <location evidence="1 7">Membrane</location>
        <topology evidence="1 7">Multi-pass membrane protein</topology>
    </subcellularLocation>
</comment>
<gene>
    <name evidence="8" type="ORF">GOP47_0011177</name>
    <name evidence="9" type="ORF">GOP47_0011873</name>
</gene>
<evidence type="ECO:0000256" key="6">
    <source>
        <dbReference type="ARBA" id="ARBA00023136"/>
    </source>
</evidence>
<dbReference type="OrthoDB" id="1907510at2759"/>
<protein>
    <recommendedName>
        <fullName evidence="7">Probable purine permease</fullName>
    </recommendedName>
</protein>
<keyword evidence="3 7" id="KW-0813">Transport</keyword>
<evidence type="ECO:0000313" key="8">
    <source>
        <dbReference type="EMBL" id="KAI5073164.1"/>
    </source>
</evidence>
<dbReference type="EMBL" id="JABFUD020000011">
    <property type="protein sequence ID" value="KAI5073860.1"/>
    <property type="molecule type" value="Genomic_DNA"/>
</dbReference>
<sequence>MADHLQQGKPGSIVMLTRGNTIKLVSVEDPGRSQIINVQSCEEITSEMGAILVSTPRGSATAHICNFHDATAKMAATHHRDNSAAKIATTHQNLLSTPNGGAKSGATHHNFSATQLPAAKMAATHVDNSATEPANLSAGGRVYFGKRGIYWLLMISCSMILLVGTSSATLLGRLYFMHGGSQRWLYTCMQSAGWPVLIPPLLAYYFFSPHSPACPTPLTFKLFAIYLALGFLTAFDNLLFSWGLSYLPVSTNALLCASQLAFNAIFAYALVGQKITHYIANSVFAITVGAVLLGLHSGSDRPAGTTEKQYVLGFVVTLGGAALYALMLPLLELTYKKVIGKTNFAVVVEVQIAIAIFATMFSIVGMGINGEFSKLGKEARTFTLGPSLYIVTLVGSAIGWQMFFLGGAGIIFLASSLLSCVFATAMLPLLSMLAVIFFHDSFSALKAVAMLLSIWGFVSYIYGGYLDFKGKSAVEPAAEDNIV</sequence>
<dbReference type="Pfam" id="PF16913">
    <property type="entry name" value="PUNUT"/>
    <property type="match status" value="1"/>
</dbReference>
<dbReference type="GO" id="GO:0005345">
    <property type="term" value="F:purine nucleobase transmembrane transporter activity"/>
    <property type="evidence" value="ECO:0007669"/>
    <property type="project" value="UniProtKB-UniRule"/>
</dbReference>
<evidence type="ECO:0000256" key="4">
    <source>
        <dbReference type="ARBA" id="ARBA00022692"/>
    </source>
</evidence>
<feature type="transmembrane region" description="Helical" evidence="7">
    <location>
        <begin position="278"/>
        <end position="298"/>
    </location>
</feature>
<dbReference type="PANTHER" id="PTHR31376">
    <property type="entry name" value="OS09G0467300 PROTEIN-RELATED"/>
    <property type="match status" value="1"/>
</dbReference>
<dbReference type="InterPro" id="IPR037185">
    <property type="entry name" value="EmrE-like"/>
</dbReference>
<dbReference type="GO" id="GO:0015211">
    <property type="term" value="F:purine nucleoside transmembrane transporter activity"/>
    <property type="evidence" value="ECO:0007669"/>
    <property type="project" value="UniProtKB-UniRule"/>
</dbReference>
<feature type="transmembrane region" description="Helical" evidence="7">
    <location>
        <begin position="444"/>
        <end position="462"/>
    </location>
</feature>
<dbReference type="InterPro" id="IPR030182">
    <property type="entry name" value="PUP_plant"/>
</dbReference>
<evidence type="ECO:0000313" key="9">
    <source>
        <dbReference type="EMBL" id="KAI5073860.1"/>
    </source>
</evidence>
<feature type="transmembrane region" description="Helical" evidence="7">
    <location>
        <begin position="149"/>
        <end position="172"/>
    </location>
</feature>
<keyword evidence="5 7" id="KW-1133">Transmembrane helix</keyword>
<evidence type="ECO:0000256" key="3">
    <source>
        <dbReference type="ARBA" id="ARBA00022448"/>
    </source>
</evidence>
<dbReference type="Proteomes" id="UP000886520">
    <property type="component" value="Chromosome 11"/>
</dbReference>
<accession>A0A9D4ZF59</accession>
<feature type="transmembrane region" description="Helical" evidence="7">
    <location>
        <begin position="310"/>
        <end position="331"/>
    </location>
</feature>
<dbReference type="EMBL" id="JABFUD020000011">
    <property type="protein sequence ID" value="KAI5073164.1"/>
    <property type="molecule type" value="Genomic_DNA"/>
</dbReference>
<name>A0A9D4ZF59_ADICA</name>
<dbReference type="AlphaFoldDB" id="A0A9D4ZF59"/>
<evidence type="ECO:0000313" key="10">
    <source>
        <dbReference type="Proteomes" id="UP000886520"/>
    </source>
</evidence>
<feature type="transmembrane region" description="Helical" evidence="7">
    <location>
        <begin position="184"/>
        <end position="207"/>
    </location>
</feature>
<feature type="transmembrane region" description="Helical" evidence="7">
    <location>
        <begin position="420"/>
        <end position="438"/>
    </location>
</feature>
<keyword evidence="10" id="KW-1185">Reference proteome</keyword>
<proteinExistence type="inferred from homology"/>
<dbReference type="GO" id="GO:0016020">
    <property type="term" value="C:membrane"/>
    <property type="evidence" value="ECO:0007669"/>
    <property type="project" value="UniProtKB-SubCell"/>
</dbReference>
<keyword evidence="4 7" id="KW-0812">Transmembrane</keyword>
<organism evidence="8 10">
    <name type="scientific">Adiantum capillus-veneris</name>
    <name type="common">Maidenhair fern</name>
    <dbReference type="NCBI Taxonomy" id="13818"/>
    <lineage>
        <taxon>Eukaryota</taxon>
        <taxon>Viridiplantae</taxon>
        <taxon>Streptophyta</taxon>
        <taxon>Embryophyta</taxon>
        <taxon>Tracheophyta</taxon>
        <taxon>Polypodiopsida</taxon>
        <taxon>Polypodiidae</taxon>
        <taxon>Polypodiales</taxon>
        <taxon>Pteridineae</taxon>
        <taxon>Pteridaceae</taxon>
        <taxon>Vittarioideae</taxon>
        <taxon>Adiantum</taxon>
    </lineage>
</organism>
<evidence type="ECO:0000256" key="5">
    <source>
        <dbReference type="ARBA" id="ARBA00022989"/>
    </source>
</evidence>
<comment type="similarity">
    <text evidence="2 7">Belongs to the purine permeases (TC 2.A.7.14) family.</text>
</comment>
<comment type="caution">
    <text evidence="8">The sequence shown here is derived from an EMBL/GenBank/DDBJ whole genome shotgun (WGS) entry which is preliminary data.</text>
</comment>
<feature type="transmembrane region" description="Helical" evidence="7">
    <location>
        <begin position="252"/>
        <end position="271"/>
    </location>
</feature>
<feature type="transmembrane region" description="Helical" evidence="7">
    <location>
        <begin position="219"/>
        <end position="240"/>
    </location>
</feature>
<evidence type="ECO:0000256" key="7">
    <source>
        <dbReference type="RuleBase" id="RU368015"/>
    </source>
</evidence>
<dbReference type="PANTHER" id="PTHR31376:SF105">
    <property type="entry name" value="PURINE PERMEASE-RELATED"/>
    <property type="match status" value="1"/>
</dbReference>
<keyword evidence="6 7" id="KW-0472">Membrane</keyword>
<evidence type="ECO:0000256" key="2">
    <source>
        <dbReference type="ARBA" id="ARBA00006213"/>
    </source>
</evidence>
<reference evidence="8" key="1">
    <citation type="submission" date="2021-01" db="EMBL/GenBank/DDBJ databases">
        <title>Adiantum capillus-veneris genome.</title>
        <authorList>
            <person name="Fang Y."/>
            <person name="Liao Q."/>
        </authorList>
    </citation>
    <scope>NUCLEOTIDE SEQUENCE</scope>
    <source>
        <strain evidence="8">H3</strain>
        <tissue evidence="8">Leaf</tissue>
    </source>
</reference>
<feature type="transmembrane region" description="Helical" evidence="7">
    <location>
        <begin position="343"/>
        <end position="368"/>
    </location>
</feature>